<gene>
    <name evidence="3" type="ORF">SeLEV6574_g00130</name>
</gene>
<feature type="coiled-coil region" evidence="1">
    <location>
        <begin position="205"/>
        <end position="366"/>
    </location>
</feature>
<dbReference type="EMBL" id="QEAM01000002">
    <property type="protein sequence ID" value="TPX51697.1"/>
    <property type="molecule type" value="Genomic_DNA"/>
</dbReference>
<feature type="region of interest" description="Disordered" evidence="2">
    <location>
        <begin position="54"/>
        <end position="87"/>
    </location>
</feature>
<dbReference type="AlphaFoldDB" id="A0A507DKI5"/>
<reference evidence="3 4" key="1">
    <citation type="journal article" date="2019" name="Sci. Rep.">
        <title>Comparative genomics of chytrid fungi reveal insights into the obligate biotrophic and pathogenic lifestyle of Synchytrium endobioticum.</title>
        <authorList>
            <person name="van de Vossenberg B.T.L.H."/>
            <person name="Warris S."/>
            <person name="Nguyen H.D.T."/>
            <person name="van Gent-Pelzer M.P.E."/>
            <person name="Joly D.L."/>
            <person name="van de Geest H.C."/>
            <person name="Bonants P.J.M."/>
            <person name="Smith D.S."/>
            <person name="Levesque C.A."/>
            <person name="van der Lee T.A.J."/>
        </authorList>
    </citation>
    <scope>NUCLEOTIDE SEQUENCE [LARGE SCALE GENOMIC DNA]</scope>
    <source>
        <strain evidence="3 4">LEV6574</strain>
    </source>
</reference>
<accession>A0A507DKI5</accession>
<comment type="caution">
    <text evidence="3">The sequence shown here is derived from an EMBL/GenBank/DDBJ whole genome shotgun (WGS) entry which is preliminary data.</text>
</comment>
<dbReference type="OrthoDB" id="2019763at2759"/>
<dbReference type="VEuPathDB" id="FungiDB:SeMB42_g00867"/>
<sequence length="777" mass="86831">MMRRFIRTPASTSRAQAATMSATAVPSSSTEPDPASPTVTTTILTEPSAIIISTPSTSLPSVTPATSLEPSVPSTSHSTTIRRGSGADVSDITGLMQQGQQDQLPGTPPAVRSTTSDIVTARVEESASSASAQALIQSERRLVFEARAKMEELETQLAEDITAQSRIASEWESRYRTLEVEYNAQMQKCEGEKQQIRAALSKEVEDKLKEISEKHQRDIEALQGDVEKALNERDRIMREKSDVCARLAEAETLKNTFLSTQADLETLQREVAGKDANIEELGRRLVKMEKQREDDVAETRRKWRDDVAALKEDFRNYKSQYTKIEEERDAFLAKLTELQLQRDGEREQWERRMSDFQKQLASLDEIKTHDTALAHSLHSIRNDRDHAIQVAEMAEKLLHQTSEDNKKFDATFSKISQIAPIMYEELFNKSRLMNIVDQAHADLNACLVRLEEVKAHRDKILEELESLAVVLGVEKVDVRGAGVVVGDRVKVKDGDVCPAGVTVTTSGPGQVVAFRTSELYKKQVATSEEKIRQLEAEVVKLEEEVAKLDRQGVDAAHAATKAHDNSVKLYKELEETARDRQRLRESLRSTQSELSQITTALNVITNRRSTPQLFRHVTHEIECLLSDIHRLQEVYFKISQVRTGTVAKSPPEIPRETTTITGKRRVVNTGAANVTSPAQNYETEDMSSDSPSIVTGSIRFRNDDNSIQSPLPSIVTRQYQGQQQQPRPSRERIRMVGTEVLGRPTAPRAYLAGEMVPIREYGGGKSMKIGLPDFSSA</sequence>
<organism evidence="3 4">
    <name type="scientific">Synchytrium endobioticum</name>
    <dbReference type="NCBI Taxonomy" id="286115"/>
    <lineage>
        <taxon>Eukaryota</taxon>
        <taxon>Fungi</taxon>
        <taxon>Fungi incertae sedis</taxon>
        <taxon>Chytridiomycota</taxon>
        <taxon>Chytridiomycota incertae sedis</taxon>
        <taxon>Chytridiomycetes</taxon>
        <taxon>Synchytriales</taxon>
        <taxon>Synchytriaceae</taxon>
        <taxon>Synchytrium</taxon>
    </lineage>
</organism>
<protein>
    <submittedName>
        <fullName evidence="3">Uncharacterized protein</fullName>
    </submittedName>
</protein>
<feature type="compositionally biased region" description="Polar residues" evidence="2">
    <location>
        <begin position="72"/>
        <end position="82"/>
    </location>
</feature>
<feature type="compositionally biased region" description="Polar residues" evidence="2">
    <location>
        <begin position="9"/>
        <end position="40"/>
    </location>
</feature>
<keyword evidence="1" id="KW-0175">Coiled coil</keyword>
<evidence type="ECO:0000313" key="3">
    <source>
        <dbReference type="EMBL" id="TPX51697.1"/>
    </source>
</evidence>
<evidence type="ECO:0000256" key="2">
    <source>
        <dbReference type="SAM" id="MobiDB-lite"/>
    </source>
</evidence>
<name>A0A507DKI5_9FUNG</name>
<dbReference type="Proteomes" id="UP000320475">
    <property type="component" value="Unassembled WGS sequence"/>
</dbReference>
<proteinExistence type="predicted"/>
<evidence type="ECO:0000313" key="4">
    <source>
        <dbReference type="Proteomes" id="UP000320475"/>
    </source>
</evidence>
<feature type="compositionally biased region" description="Low complexity" evidence="2">
    <location>
        <begin position="54"/>
        <end position="68"/>
    </location>
</feature>
<evidence type="ECO:0000256" key="1">
    <source>
        <dbReference type="SAM" id="Coils"/>
    </source>
</evidence>
<feature type="region of interest" description="Disordered" evidence="2">
    <location>
        <begin position="1"/>
        <end position="40"/>
    </location>
</feature>
<feature type="coiled-coil region" evidence="1">
    <location>
        <begin position="517"/>
        <end position="593"/>
    </location>
</feature>